<reference evidence="1" key="1">
    <citation type="submission" date="2022-07" db="EMBL/GenBank/DDBJ databases">
        <title>Alkalimarinus sp. nov., isolated from gut of a Alitta virens.</title>
        <authorList>
            <person name="Yang A.I."/>
            <person name="Shin N.-R."/>
        </authorList>
    </citation>
    <scope>NUCLEOTIDE SEQUENCE</scope>
    <source>
        <strain evidence="1">FA028</strain>
    </source>
</reference>
<organism evidence="1 2">
    <name type="scientific">Alkalimarinus sediminis</name>
    <dbReference type="NCBI Taxonomy" id="1632866"/>
    <lineage>
        <taxon>Bacteria</taxon>
        <taxon>Pseudomonadati</taxon>
        <taxon>Pseudomonadota</taxon>
        <taxon>Gammaproteobacteria</taxon>
        <taxon>Alteromonadales</taxon>
        <taxon>Alteromonadaceae</taxon>
        <taxon>Alkalimarinus</taxon>
    </lineage>
</organism>
<accession>A0A9E8HIC9</accession>
<sequence>MESIDLSTLQMQQEPNVESIAAWTTSMFVVELPEHDVLKEDLLSYAYQKRDSSDSAIASQVAVSAKNNLFESRLDFLESDAQGVNELKLILEELVSAVVEQVNSGSMEEGQALDASIVESWCHITENGGYHDAHSHPNCSWCGIYYLDAGDCELNSRSGVNRFYDPRNCANQYHDAGTQYLDATGVWDFVPTSGQIVIFPSYLKHSALPYFGQKDRVVIAFNCVVDWA</sequence>
<keyword evidence="2" id="KW-1185">Reference proteome</keyword>
<dbReference type="RefSeq" id="WP_251810332.1">
    <property type="nucleotide sequence ID" value="NZ_CP101527.1"/>
</dbReference>
<protein>
    <submittedName>
        <fullName evidence="1">2OG-Fe(II) oxygenase family protein</fullName>
    </submittedName>
</protein>
<dbReference type="Gene3D" id="2.60.120.620">
    <property type="entry name" value="q2cbj1_9rhob like domain"/>
    <property type="match status" value="1"/>
</dbReference>
<evidence type="ECO:0000313" key="2">
    <source>
        <dbReference type="Proteomes" id="UP001164472"/>
    </source>
</evidence>
<dbReference type="InterPro" id="IPR012668">
    <property type="entry name" value="CHP02466"/>
</dbReference>
<name>A0A9E8HIC9_9ALTE</name>
<dbReference type="KEGG" id="asem:NNL22_18075"/>
<evidence type="ECO:0000313" key="1">
    <source>
        <dbReference type="EMBL" id="UZW74905.1"/>
    </source>
</evidence>
<gene>
    <name evidence="1" type="ORF">NNL22_18075</name>
</gene>
<dbReference type="EMBL" id="CP101527">
    <property type="protein sequence ID" value="UZW74905.1"/>
    <property type="molecule type" value="Genomic_DNA"/>
</dbReference>
<dbReference type="Proteomes" id="UP001164472">
    <property type="component" value="Chromosome"/>
</dbReference>
<proteinExistence type="predicted"/>
<dbReference type="Pfam" id="PF13759">
    <property type="entry name" value="2OG-FeII_Oxy_5"/>
    <property type="match status" value="1"/>
</dbReference>
<dbReference type="AlphaFoldDB" id="A0A9E8HIC9"/>